<keyword evidence="3" id="KW-0865">Zymogen</keyword>
<evidence type="ECO:0000256" key="1">
    <source>
        <dbReference type="ARBA" id="ARBA00006586"/>
    </source>
</evidence>
<dbReference type="EMBL" id="AP025292">
    <property type="protein sequence ID" value="BDC98498.1"/>
    <property type="molecule type" value="Genomic_DNA"/>
</dbReference>
<accession>A0ABM7VC87</accession>
<dbReference type="Proteomes" id="UP001354989">
    <property type="component" value="Chromosome"/>
</dbReference>
<comment type="similarity">
    <text evidence="1">Belongs to the peptidase S45 family.</text>
</comment>
<protein>
    <submittedName>
        <fullName evidence="4">Beta-lactam antibiotic acylase</fullName>
    </submittedName>
</protein>
<gene>
    <name evidence="4" type="ORF">PEPS_07790</name>
</gene>
<dbReference type="Gene3D" id="3.60.20.10">
    <property type="entry name" value="Glutamine Phosphoribosylpyrophosphate, subunit 1, domain 1"/>
    <property type="match status" value="1"/>
</dbReference>
<evidence type="ECO:0000313" key="4">
    <source>
        <dbReference type="EMBL" id="BDC98498.1"/>
    </source>
</evidence>
<dbReference type="InterPro" id="IPR043147">
    <property type="entry name" value="Penicillin_amidase_A-knob"/>
</dbReference>
<dbReference type="PIRSF" id="PIRSF001227">
    <property type="entry name" value="Pen_acylase"/>
    <property type="match status" value="1"/>
</dbReference>
<proteinExistence type="inferred from homology"/>
<evidence type="ECO:0000256" key="2">
    <source>
        <dbReference type="ARBA" id="ARBA00022801"/>
    </source>
</evidence>
<organism evidence="4 5">
    <name type="scientific">Persicobacter psychrovividus</name>
    <dbReference type="NCBI Taxonomy" id="387638"/>
    <lineage>
        <taxon>Bacteria</taxon>
        <taxon>Pseudomonadati</taxon>
        <taxon>Bacteroidota</taxon>
        <taxon>Cytophagia</taxon>
        <taxon>Cytophagales</taxon>
        <taxon>Persicobacteraceae</taxon>
        <taxon>Persicobacter</taxon>
    </lineage>
</organism>
<dbReference type="SUPFAM" id="SSF56235">
    <property type="entry name" value="N-terminal nucleophile aminohydrolases (Ntn hydrolases)"/>
    <property type="match status" value="1"/>
</dbReference>
<dbReference type="Gene3D" id="1.10.439.10">
    <property type="entry name" value="Penicillin Amidohydrolase, domain 1"/>
    <property type="match status" value="1"/>
</dbReference>
<keyword evidence="5" id="KW-1185">Reference proteome</keyword>
<sequence length="803" mass="91717">MRTIRFIIHLTICISLIWALNRTWGKVPPLGKFLNPFEGFWQNAAYKNTHSNILEEIKLKGLKGDAKVLIDENQVPHIFTDNDYDLYFLQAYFTAKDRLWQMDFQTMASAGRLSEILGQDSLILQYDRGQRRKGMCYAAELATEAFMDHEATREMLQAYTDGANAYIENLPHRNFPIEYKILDYRPEPWTPLKSALLLKYMAQNLCASNADLENTNALVKLGKKKFDLLFPLMESGQRPIVDQPNSWGEALPQQALAAQNTTIDFPLDPGPNPLNGSNNWAVHGSKTKSGKPILCNDPHLGLNLPSIWYAMQLHSPNVNVMGASLPGAPGIIIGMNEKIAWGVTNAQRDLVDWYKIHFLDDLRNRYDLNGKVETVTNRIETIKIKNAPAFIDTVKYTVFGPVYYDQAYRSNSPYTGYAYHWIAHEKSNEVLAFHQINRAENYTAFKQAISHYDAPAQNFAYADIDNNIAMHIQGKFPIRRDEAGRFLREGNHLNNLWEGYIPANQQIYEHNPKKGFIYSANQHPVDETYPYVVAAKRFEYYRNRIIFERLNANDEWTVEDMKKLQNDNFNLQAAESLPHWLGFVDTLPLPRLHRYAYKQLSQWDYENNADTEAPTFYATWWKTLDRMLYEDFDQSEAPMMRPTAYTTIKLLKDPTHQLKFGSKRMTGTELLNLAFVEAMNTLAQEQIKGTDLHWAKFKNTSLRHLARIAPFGAKANIAGNAGSINAASADHGPSWRMIIELSAEGNQMWYTYPGGTSGNPGSPYYNNQTTGWVKGAYLKSPFFSTAPSSSSDQQLLINIQAKN</sequence>
<dbReference type="InterPro" id="IPR043146">
    <property type="entry name" value="Penicillin_amidase_N_B-knob"/>
</dbReference>
<name>A0ABM7VC87_9BACT</name>
<dbReference type="Gene3D" id="2.30.120.10">
    <property type="match status" value="1"/>
</dbReference>
<evidence type="ECO:0000313" key="5">
    <source>
        <dbReference type="Proteomes" id="UP001354989"/>
    </source>
</evidence>
<evidence type="ECO:0000256" key="3">
    <source>
        <dbReference type="ARBA" id="ARBA00023145"/>
    </source>
</evidence>
<dbReference type="CDD" id="cd03747">
    <property type="entry name" value="Ntn_PGA_like"/>
    <property type="match status" value="1"/>
</dbReference>
<dbReference type="Gene3D" id="1.10.1400.10">
    <property type="match status" value="1"/>
</dbReference>
<keyword evidence="2" id="KW-0378">Hydrolase</keyword>
<dbReference type="InterPro" id="IPR029055">
    <property type="entry name" value="Ntn_hydrolases_N"/>
</dbReference>
<dbReference type="Pfam" id="PF01804">
    <property type="entry name" value="Penicil_amidase"/>
    <property type="match status" value="1"/>
</dbReference>
<dbReference type="InterPro" id="IPR002692">
    <property type="entry name" value="S45"/>
</dbReference>
<dbReference type="InterPro" id="IPR023343">
    <property type="entry name" value="Penicillin_amidase_dom1"/>
</dbReference>
<dbReference type="PANTHER" id="PTHR34218:SF4">
    <property type="entry name" value="ACYL-HOMOSERINE LACTONE ACYLASE QUIP"/>
    <property type="match status" value="1"/>
</dbReference>
<dbReference type="RefSeq" id="WP_338397707.1">
    <property type="nucleotide sequence ID" value="NZ_AP025292.1"/>
</dbReference>
<dbReference type="PANTHER" id="PTHR34218">
    <property type="entry name" value="PEPTIDASE S45 PENICILLIN AMIDASE"/>
    <property type="match status" value="1"/>
</dbReference>
<dbReference type="InterPro" id="IPR014395">
    <property type="entry name" value="Pen/GL7ACA/AHL_acylase"/>
</dbReference>
<reference evidence="4 5" key="1">
    <citation type="submission" date="2021-12" db="EMBL/GenBank/DDBJ databases">
        <title>Genome sequencing of bacteria with rrn-lacking chromosome and rrn-plasmid.</title>
        <authorList>
            <person name="Anda M."/>
            <person name="Iwasaki W."/>
        </authorList>
    </citation>
    <scope>NUCLEOTIDE SEQUENCE [LARGE SCALE GENOMIC DNA]</scope>
    <source>
        <strain evidence="4 5">NBRC 101262</strain>
    </source>
</reference>